<dbReference type="Proteomes" id="UP000281549">
    <property type="component" value="Unassembled WGS sequence"/>
</dbReference>
<keyword evidence="7 11" id="KW-0653">Protein transport</keyword>
<keyword evidence="9 11" id="KW-0472">Membrane</keyword>
<keyword evidence="5" id="KW-0677">Repeat</keyword>
<dbReference type="InterPro" id="IPR009028">
    <property type="entry name" value="Coatomer/calthrin_app_sub_C"/>
</dbReference>
<evidence type="ECO:0000313" key="15">
    <source>
        <dbReference type="EMBL" id="RKP20674.1"/>
    </source>
</evidence>
<dbReference type="PIRSF" id="PIRSF037093">
    <property type="entry name" value="Coatomer_gamma_subunit"/>
    <property type="match status" value="1"/>
</dbReference>
<gene>
    <name evidence="15" type="ORF">ROZALSC1DRAFT_27857</name>
</gene>
<dbReference type="EMBL" id="ML005033">
    <property type="protein sequence ID" value="RKP20674.1"/>
    <property type="molecule type" value="Genomic_DNA"/>
</dbReference>
<dbReference type="InterPro" id="IPR013040">
    <property type="entry name" value="Coatomer_gsu_app_Ig-like_dom"/>
</dbReference>
<dbReference type="InterPro" id="IPR013041">
    <property type="entry name" value="Clathrin_app_Ig-like_sf"/>
</dbReference>
<dbReference type="InterPro" id="IPR032154">
    <property type="entry name" value="Coatomer_g_Cpla"/>
</dbReference>
<accession>A0A4P9YMD0</accession>
<keyword evidence="8 11" id="KW-0333">Golgi apparatus</keyword>
<organism evidence="15 16">
    <name type="scientific">Rozella allomycis (strain CSF55)</name>
    <dbReference type="NCBI Taxonomy" id="988480"/>
    <lineage>
        <taxon>Eukaryota</taxon>
        <taxon>Fungi</taxon>
        <taxon>Fungi incertae sedis</taxon>
        <taxon>Cryptomycota</taxon>
        <taxon>Cryptomycota incertae sedis</taxon>
        <taxon>Rozella</taxon>
    </lineage>
</organism>
<evidence type="ECO:0000256" key="7">
    <source>
        <dbReference type="ARBA" id="ARBA00022927"/>
    </source>
</evidence>
<dbReference type="GO" id="GO:0009306">
    <property type="term" value="P:protein secretion"/>
    <property type="evidence" value="ECO:0007669"/>
    <property type="project" value="TreeGrafter"/>
</dbReference>
<dbReference type="Gene3D" id="2.60.40.1480">
    <property type="entry name" value="Coatomer, gamma subunit, appendage domain"/>
    <property type="match status" value="1"/>
</dbReference>
<comment type="subcellular location">
    <subcellularLocation>
        <location evidence="11">Cytoplasm</location>
    </subcellularLocation>
    <subcellularLocation>
        <location evidence="1 11">Golgi apparatus membrane</location>
        <topology evidence="1 11">Peripheral membrane protein</topology>
        <orientation evidence="1 11">Cytoplasmic side</orientation>
    </subcellularLocation>
    <subcellularLocation>
        <location evidence="11">Cytoplasmic vesicle</location>
        <location evidence="11">COPI-coated vesicle membrane</location>
        <topology evidence="11">Peripheral membrane protein</topology>
        <orientation evidence="11">Cytoplasmic side</orientation>
    </subcellularLocation>
</comment>
<proteinExistence type="inferred from homology"/>
<dbReference type="InterPro" id="IPR017106">
    <property type="entry name" value="Coatomer_gsu"/>
</dbReference>
<comment type="function">
    <text evidence="11">The coatomer is a cytosolic protein complex that binds to dilysine motifs and reversibly associates with Golgi non-clathrin-coated vesicles, which further mediate biosynthetic protein transport from the ER, via the Golgi up to the trans Golgi network. Coatomer complex is required for budding from Golgi membranes, and is essential for the retrograde Golgi-to-ER transport of dilysine-tagged proteins.</text>
</comment>
<reference evidence="16" key="1">
    <citation type="journal article" date="2018" name="Nat. Microbiol.">
        <title>Leveraging single-cell genomics to expand the fungal tree of life.</title>
        <authorList>
            <person name="Ahrendt S.R."/>
            <person name="Quandt C.A."/>
            <person name="Ciobanu D."/>
            <person name="Clum A."/>
            <person name="Salamov A."/>
            <person name="Andreopoulos B."/>
            <person name="Cheng J.F."/>
            <person name="Woyke T."/>
            <person name="Pelin A."/>
            <person name="Henrissat B."/>
            <person name="Reynolds N.K."/>
            <person name="Benny G.L."/>
            <person name="Smith M.E."/>
            <person name="James T.Y."/>
            <person name="Grigoriev I.V."/>
        </authorList>
    </citation>
    <scope>NUCLEOTIDE SEQUENCE [LARGE SCALE GENOMIC DNA]</scope>
    <source>
        <strain evidence="16">CSF55</strain>
    </source>
</reference>
<evidence type="ECO:0000313" key="16">
    <source>
        <dbReference type="Proteomes" id="UP000281549"/>
    </source>
</evidence>
<evidence type="ECO:0000256" key="3">
    <source>
        <dbReference type="ARBA" id="ARBA00022448"/>
    </source>
</evidence>
<evidence type="ECO:0000256" key="9">
    <source>
        <dbReference type="ARBA" id="ARBA00023136"/>
    </source>
</evidence>
<evidence type="ECO:0000256" key="1">
    <source>
        <dbReference type="ARBA" id="ARBA00004255"/>
    </source>
</evidence>
<keyword evidence="4 11" id="KW-0963">Cytoplasm</keyword>
<feature type="domain" description="Clathrin/coatomer adaptor adaptin-like N-terminal" evidence="12">
    <location>
        <begin position="2"/>
        <end position="431"/>
    </location>
</feature>
<dbReference type="GO" id="GO:0030126">
    <property type="term" value="C:COPI vesicle coat"/>
    <property type="evidence" value="ECO:0007669"/>
    <property type="project" value="InterPro"/>
</dbReference>
<dbReference type="AlphaFoldDB" id="A0A4P9YMD0"/>
<dbReference type="SUPFAM" id="SSF48371">
    <property type="entry name" value="ARM repeat"/>
    <property type="match status" value="1"/>
</dbReference>
<evidence type="ECO:0000256" key="5">
    <source>
        <dbReference type="ARBA" id="ARBA00022737"/>
    </source>
</evidence>
<dbReference type="GO" id="GO:0006886">
    <property type="term" value="P:intracellular protein transport"/>
    <property type="evidence" value="ECO:0007669"/>
    <property type="project" value="InterPro"/>
</dbReference>
<sequence length="757" mass="86102">MYKSNAIRALSKISDASMMQSVERYYKQAIVDRSGGVASASLVSAYHMFKENRDVIKRWVNEVQEAVGNSNASVQYHAIGLIVQYHAIGLMYLIRQHDKLALNKFVNYFGKNAIRSPHGYVMVIRIAKQVMEEERDAEIKMGMFKMIEGWLRHGNDMVSIEAAKAICEWSEATPKELFGAVAVLQVCLSSGRSALRLAAIRILNKLAGKHPLTVATCNVDIEALISDSNRSIATFAITTLLKNKTGNESSVERLMKQINSFFNEISIEFKSIIVEAIKSLCLKFPKTHSMMLPFLFNTLRDDRGLTHKTCVVNAFVEIIYSIKEASDVGLGYLAEFIEDCSHSSLIVRILYLIGDVGPKMKEPSKYIRYVFNRIMLEKAVVRVAAVDCLIKFANECKELKPSVISMLKSCLKDEDSEVREKTLIYLKSMEKGLKVEELFSFDSFYSLNELENNLIEYLDKNNNCEIDFSRIPMIPLREMRKKKKNVEIEEIVKEEIKPEFNVMNIPNVASLGECLKNCKSIQLTESETEYNVVLTKYLFKEHLVLRFEIVNTLNDQILNNVHVESKCDLEDEIVLINSTRIDELKFNESKDIYLTFLLKNKFPSATFTNLLKFNVKEIDPDTNEPEEEGYNDEYSLEEFELNISDFVLPIESKNFDVEFNNLKCELIETFVLSSIKSISVGISELISIFSLSPNNNSQSILDPNSNSHTLLLSGSLLNNERVLIKIRMVYHSSVGLTIELNVHSNDDDICEAIVNSI</sequence>
<feature type="domain" description="Coatomer subunit gamma C-terminal" evidence="14">
    <location>
        <begin position="644"/>
        <end position="757"/>
    </location>
</feature>
<dbReference type="FunFam" id="2.60.40.1480:FF:000001">
    <property type="entry name" value="Coatomer subunit gamma"/>
    <property type="match status" value="1"/>
</dbReference>
<evidence type="ECO:0000256" key="11">
    <source>
        <dbReference type="PIRNR" id="PIRNR037093"/>
    </source>
</evidence>
<dbReference type="SUPFAM" id="SSF49348">
    <property type="entry name" value="Clathrin adaptor appendage domain"/>
    <property type="match status" value="1"/>
</dbReference>
<dbReference type="InterPro" id="IPR012295">
    <property type="entry name" value="TBP_dom_sf"/>
</dbReference>
<comment type="subunit">
    <text evidence="11">Oligomeric complex.</text>
</comment>
<dbReference type="InterPro" id="IPR037067">
    <property type="entry name" value="Coatomer_gsu_app_sf"/>
</dbReference>
<dbReference type="InterPro" id="IPR016024">
    <property type="entry name" value="ARM-type_fold"/>
</dbReference>
<dbReference type="GO" id="GO:0005793">
    <property type="term" value="C:endoplasmic reticulum-Golgi intermediate compartment"/>
    <property type="evidence" value="ECO:0007669"/>
    <property type="project" value="TreeGrafter"/>
</dbReference>
<evidence type="ECO:0000256" key="4">
    <source>
        <dbReference type="ARBA" id="ARBA00022490"/>
    </source>
</evidence>
<dbReference type="InterPro" id="IPR002553">
    <property type="entry name" value="Clathrin/coatomer_adapt-like_N"/>
</dbReference>
<dbReference type="Pfam" id="PF08752">
    <property type="entry name" value="COP-gamma_platf"/>
    <property type="match status" value="1"/>
</dbReference>
<dbReference type="GO" id="GO:0005198">
    <property type="term" value="F:structural molecule activity"/>
    <property type="evidence" value="ECO:0007669"/>
    <property type="project" value="InterPro"/>
</dbReference>
<dbReference type="GO" id="GO:0006888">
    <property type="term" value="P:endoplasmic reticulum to Golgi vesicle-mediated transport"/>
    <property type="evidence" value="ECO:0007669"/>
    <property type="project" value="TreeGrafter"/>
</dbReference>
<dbReference type="SUPFAM" id="SSF55711">
    <property type="entry name" value="Subdomain of clathrin and coatomer appendage domain"/>
    <property type="match status" value="1"/>
</dbReference>
<evidence type="ECO:0000256" key="2">
    <source>
        <dbReference type="ARBA" id="ARBA00010720"/>
    </source>
</evidence>
<dbReference type="GO" id="GO:0005783">
    <property type="term" value="C:endoplasmic reticulum"/>
    <property type="evidence" value="ECO:0007669"/>
    <property type="project" value="TreeGrafter"/>
</dbReference>
<dbReference type="PANTHER" id="PTHR10261">
    <property type="entry name" value="COATOMER SUBUNIT GAMMA"/>
    <property type="match status" value="1"/>
</dbReference>
<evidence type="ECO:0000259" key="13">
    <source>
        <dbReference type="Pfam" id="PF08752"/>
    </source>
</evidence>
<evidence type="ECO:0000256" key="10">
    <source>
        <dbReference type="ARBA" id="ARBA00023329"/>
    </source>
</evidence>
<keyword evidence="3 11" id="KW-0813">Transport</keyword>
<evidence type="ECO:0000259" key="14">
    <source>
        <dbReference type="Pfam" id="PF16381"/>
    </source>
</evidence>
<dbReference type="InterPro" id="IPR011989">
    <property type="entry name" value="ARM-like"/>
</dbReference>
<dbReference type="Pfam" id="PF01602">
    <property type="entry name" value="Adaptin_N"/>
    <property type="match status" value="1"/>
</dbReference>
<dbReference type="Gene3D" id="1.25.10.10">
    <property type="entry name" value="Leucine-rich Repeat Variant"/>
    <property type="match status" value="1"/>
</dbReference>
<dbReference type="GO" id="GO:0000139">
    <property type="term" value="C:Golgi membrane"/>
    <property type="evidence" value="ECO:0007669"/>
    <property type="project" value="UniProtKB-SubCell"/>
</dbReference>
<evidence type="ECO:0000256" key="6">
    <source>
        <dbReference type="ARBA" id="ARBA00022892"/>
    </source>
</evidence>
<dbReference type="GO" id="GO:0006891">
    <property type="term" value="P:intra-Golgi vesicle-mediated transport"/>
    <property type="evidence" value="ECO:0007669"/>
    <property type="project" value="TreeGrafter"/>
</dbReference>
<comment type="similarity">
    <text evidence="2 11">Belongs to the COPG family.</text>
</comment>
<keyword evidence="6 11" id="KW-0931">ER-Golgi transport</keyword>
<keyword evidence="10 11" id="KW-0968">Cytoplasmic vesicle</keyword>
<dbReference type="Gene3D" id="3.30.310.10">
    <property type="entry name" value="TATA-Binding Protein"/>
    <property type="match status" value="1"/>
</dbReference>
<feature type="domain" description="Coatomer gamma subunit appendage Ig-like subdomain" evidence="13">
    <location>
        <begin position="501"/>
        <end position="642"/>
    </location>
</feature>
<evidence type="ECO:0000259" key="12">
    <source>
        <dbReference type="Pfam" id="PF01602"/>
    </source>
</evidence>
<dbReference type="PANTHER" id="PTHR10261:SF0">
    <property type="entry name" value="COATOMER SUBUNIT GAMMA-2"/>
    <property type="match status" value="1"/>
</dbReference>
<dbReference type="Pfam" id="PF16381">
    <property type="entry name" value="Coatomer_g_Cpla"/>
    <property type="match status" value="1"/>
</dbReference>
<evidence type="ECO:0000256" key="8">
    <source>
        <dbReference type="ARBA" id="ARBA00023034"/>
    </source>
</evidence>
<name>A0A4P9YMD0_ROZAC</name>
<protein>
    <recommendedName>
        <fullName evidence="11">Coatomer subunit gamma</fullName>
    </recommendedName>
</protein>